<dbReference type="AlphaFoldDB" id="A0A7R9FCI1"/>
<proteinExistence type="predicted"/>
<dbReference type="EMBL" id="OD582855">
    <property type="protein sequence ID" value="CAD7451016.1"/>
    <property type="molecule type" value="Genomic_DNA"/>
</dbReference>
<sequence length="200" mass="23014">MQQNSPHHPQQHDQQQPQHHQGDSDLQDPNHSGNSEETFTKSKANKRRPMSQSYPSRPWNKEDAERALKEESSHMKGLRNQSLIIRFPDPELSKDIVKAFHPGIDNVHFQVPSGARYCFVQLAEDVNAEIAIKELEQTKFGAGKLVVEKKYNKEEEDLTLEAIDPYAYVQLECLIYKLWSNIKYTSLSLKDSSSTLTDYD</sequence>
<feature type="compositionally biased region" description="Polar residues" evidence="1">
    <location>
        <begin position="27"/>
        <end position="37"/>
    </location>
</feature>
<reference evidence="2" key="1">
    <citation type="submission" date="2020-11" db="EMBL/GenBank/DDBJ databases">
        <authorList>
            <person name="Tran Van P."/>
        </authorList>
    </citation>
    <scope>NUCLEOTIDE SEQUENCE</scope>
</reference>
<protein>
    <recommendedName>
        <fullName evidence="3">RRM domain-containing protein</fullName>
    </recommendedName>
</protein>
<organism evidence="2">
    <name type="scientific">Timema bartmani</name>
    <dbReference type="NCBI Taxonomy" id="61472"/>
    <lineage>
        <taxon>Eukaryota</taxon>
        <taxon>Metazoa</taxon>
        <taxon>Ecdysozoa</taxon>
        <taxon>Arthropoda</taxon>
        <taxon>Hexapoda</taxon>
        <taxon>Insecta</taxon>
        <taxon>Pterygota</taxon>
        <taxon>Neoptera</taxon>
        <taxon>Polyneoptera</taxon>
        <taxon>Phasmatodea</taxon>
        <taxon>Timematodea</taxon>
        <taxon>Timematoidea</taxon>
        <taxon>Timematidae</taxon>
        <taxon>Timema</taxon>
    </lineage>
</organism>
<feature type="compositionally biased region" description="Basic and acidic residues" evidence="1">
    <location>
        <begin position="59"/>
        <end position="74"/>
    </location>
</feature>
<feature type="compositionally biased region" description="Low complexity" evidence="1">
    <location>
        <begin position="1"/>
        <end position="19"/>
    </location>
</feature>
<gene>
    <name evidence="2" type="ORF">TBIB3V08_LOCUS13285</name>
</gene>
<evidence type="ECO:0000313" key="2">
    <source>
        <dbReference type="EMBL" id="CAD7451016.1"/>
    </source>
</evidence>
<feature type="region of interest" description="Disordered" evidence="1">
    <location>
        <begin position="1"/>
        <end position="75"/>
    </location>
</feature>
<name>A0A7R9FCI1_9NEOP</name>
<accession>A0A7R9FCI1</accession>
<evidence type="ECO:0008006" key="3">
    <source>
        <dbReference type="Google" id="ProtNLM"/>
    </source>
</evidence>
<evidence type="ECO:0000256" key="1">
    <source>
        <dbReference type="SAM" id="MobiDB-lite"/>
    </source>
</evidence>